<dbReference type="SUPFAM" id="SSF51735">
    <property type="entry name" value="NAD(P)-binding Rossmann-fold domains"/>
    <property type="match status" value="1"/>
</dbReference>
<evidence type="ECO:0008006" key="4">
    <source>
        <dbReference type="Google" id="ProtNLM"/>
    </source>
</evidence>
<dbReference type="InterPro" id="IPR036291">
    <property type="entry name" value="NAD(P)-bd_dom_sf"/>
</dbReference>
<dbReference type="PANTHER" id="PTHR43157">
    <property type="entry name" value="PHOSPHATIDYLINOSITOL-GLYCAN BIOSYNTHESIS CLASS F PROTEIN-RELATED"/>
    <property type="match status" value="1"/>
</dbReference>
<proteinExistence type="predicted"/>
<keyword evidence="3" id="KW-1185">Reference proteome</keyword>
<gene>
    <name evidence="2" type="ORF">CERSUDRAFT_103441</name>
</gene>
<reference evidence="2 3" key="1">
    <citation type="journal article" date="2012" name="Proc. Natl. Acad. Sci. U.S.A.">
        <title>Comparative genomics of Ceriporiopsis subvermispora and Phanerochaete chrysosporium provide insight into selective ligninolysis.</title>
        <authorList>
            <person name="Fernandez-Fueyo E."/>
            <person name="Ruiz-Duenas F.J."/>
            <person name="Ferreira P."/>
            <person name="Floudas D."/>
            <person name="Hibbett D.S."/>
            <person name="Canessa P."/>
            <person name="Larrondo L.F."/>
            <person name="James T.Y."/>
            <person name="Seelenfreund D."/>
            <person name="Lobos S."/>
            <person name="Polanco R."/>
            <person name="Tello M."/>
            <person name="Honda Y."/>
            <person name="Watanabe T."/>
            <person name="Watanabe T."/>
            <person name="Ryu J.S."/>
            <person name="Kubicek C.P."/>
            <person name="Schmoll M."/>
            <person name="Gaskell J."/>
            <person name="Hammel K.E."/>
            <person name="St John F.J."/>
            <person name="Vanden Wymelenberg A."/>
            <person name="Sabat G."/>
            <person name="Splinter BonDurant S."/>
            <person name="Syed K."/>
            <person name="Yadav J.S."/>
            <person name="Doddapaneni H."/>
            <person name="Subramanian V."/>
            <person name="Lavin J.L."/>
            <person name="Oguiza J.A."/>
            <person name="Perez G."/>
            <person name="Pisabarro A.G."/>
            <person name="Ramirez L."/>
            <person name="Santoyo F."/>
            <person name="Master E."/>
            <person name="Coutinho P.M."/>
            <person name="Henrissat B."/>
            <person name="Lombard V."/>
            <person name="Magnuson J.K."/>
            <person name="Kuees U."/>
            <person name="Hori C."/>
            <person name="Igarashi K."/>
            <person name="Samejima M."/>
            <person name="Held B.W."/>
            <person name="Barry K.W."/>
            <person name="LaButti K.M."/>
            <person name="Lapidus A."/>
            <person name="Lindquist E.A."/>
            <person name="Lucas S.M."/>
            <person name="Riley R."/>
            <person name="Salamov A.A."/>
            <person name="Hoffmeister D."/>
            <person name="Schwenk D."/>
            <person name="Hadar Y."/>
            <person name="Yarden O."/>
            <person name="de Vries R.P."/>
            <person name="Wiebenga A."/>
            <person name="Stenlid J."/>
            <person name="Eastwood D."/>
            <person name="Grigoriev I.V."/>
            <person name="Berka R.M."/>
            <person name="Blanchette R.A."/>
            <person name="Kersten P."/>
            <person name="Martinez A.T."/>
            <person name="Vicuna R."/>
            <person name="Cullen D."/>
        </authorList>
    </citation>
    <scope>NUCLEOTIDE SEQUENCE [LARGE SCALE GENOMIC DNA]</scope>
    <source>
        <strain evidence="2 3">B</strain>
    </source>
</reference>
<dbReference type="PRINTS" id="PR00081">
    <property type="entry name" value="GDHRDH"/>
</dbReference>
<name>M2QVH9_CERS8</name>
<dbReference type="HOGENOM" id="CLU_010194_44_6_1"/>
<evidence type="ECO:0000256" key="1">
    <source>
        <dbReference type="ARBA" id="ARBA00023002"/>
    </source>
</evidence>
<dbReference type="PANTHER" id="PTHR43157:SF31">
    <property type="entry name" value="PHOSPHATIDYLINOSITOL-GLYCAN BIOSYNTHESIS CLASS F PROTEIN"/>
    <property type="match status" value="1"/>
</dbReference>
<dbReference type="GO" id="GO:0016491">
    <property type="term" value="F:oxidoreductase activity"/>
    <property type="evidence" value="ECO:0007669"/>
    <property type="project" value="UniProtKB-KW"/>
</dbReference>
<dbReference type="AlphaFoldDB" id="M2QVH9"/>
<dbReference type="InterPro" id="IPR002347">
    <property type="entry name" value="SDR_fam"/>
</dbReference>
<evidence type="ECO:0000313" key="3">
    <source>
        <dbReference type="Proteomes" id="UP000016930"/>
    </source>
</evidence>
<dbReference type="EMBL" id="KB445792">
    <property type="protein sequence ID" value="EMD41123.1"/>
    <property type="molecule type" value="Genomic_DNA"/>
</dbReference>
<dbReference type="Proteomes" id="UP000016930">
    <property type="component" value="Unassembled WGS sequence"/>
</dbReference>
<accession>M2QVH9</accession>
<evidence type="ECO:0000313" key="2">
    <source>
        <dbReference type="EMBL" id="EMD41123.1"/>
    </source>
</evidence>
<protein>
    <recommendedName>
        <fullName evidence="4">NAD-P-binding protein</fullName>
    </recommendedName>
</protein>
<sequence length="323" mass="35423">MGGFFSKGFDPAHDLPDLHGKVIIVTGGNAGIGFAAIQHLARHGAKVYMATRNEEKAKAAIARLQSEGLAPGNGEVKWLYLDLADPKIAKQSAETFMQQEERLDILINNASLFLSIIKRPNMDIVMVNYLSAFVFTQGLVPLLKRTAQEPNSDVRIVTVASQGHNLVPANTHFRSIDDFNHEFKGARLTRFSRYTMTKLMEILYMKELQRRLDAEGVPIIVLSVCPGSVNTDGVQNYAHSFGPFVSRLYAGIANILFATPAKGAHSSVFAAAAPVVRANVREYRGGFIRPPAQLSKTSKMADDPGLAKELWETTEKILNDIGV</sequence>
<dbReference type="Gene3D" id="3.40.50.720">
    <property type="entry name" value="NAD(P)-binding Rossmann-like Domain"/>
    <property type="match status" value="1"/>
</dbReference>
<organism evidence="2 3">
    <name type="scientific">Ceriporiopsis subvermispora (strain B)</name>
    <name type="common">White-rot fungus</name>
    <name type="synonym">Gelatoporia subvermispora</name>
    <dbReference type="NCBI Taxonomy" id="914234"/>
    <lineage>
        <taxon>Eukaryota</taxon>
        <taxon>Fungi</taxon>
        <taxon>Dikarya</taxon>
        <taxon>Basidiomycota</taxon>
        <taxon>Agaricomycotina</taxon>
        <taxon>Agaricomycetes</taxon>
        <taxon>Polyporales</taxon>
        <taxon>Gelatoporiaceae</taxon>
        <taxon>Gelatoporia</taxon>
    </lineage>
</organism>
<dbReference type="Pfam" id="PF00106">
    <property type="entry name" value="adh_short"/>
    <property type="match status" value="1"/>
</dbReference>
<dbReference type="OrthoDB" id="191139at2759"/>
<keyword evidence="1" id="KW-0560">Oxidoreductase</keyword>
<dbReference type="STRING" id="914234.M2QVH9"/>